<feature type="compositionally biased region" description="Acidic residues" evidence="1">
    <location>
        <begin position="40"/>
        <end position="50"/>
    </location>
</feature>
<sequence length="259" mass="29639">MSQRELSDEFNTKLNLENQNEESDEKMHMEADYSSSSDSSSDDSDSEEEEGPLIVNVPHIEMESLANYVAVLTVVEYSFLRLMPSLIAASAVFFSKMDAITIQNPTLKHYTRYETPALKNTDLQLNTSGSPLVAIRKKYNQEKHISLASTHALGGSTEMNRIQKVRFQTPQENFMSIPSYLNPQAIVQNLPICIRRLEEEDGEEEEEETVDDLLIRIRLLVEEEEDKEEEEAVEADDVNNVRRSTREKKANSKYQNKVK</sequence>
<name>A0A8X7TSW6_BRACI</name>
<feature type="region of interest" description="Disordered" evidence="1">
    <location>
        <begin position="1"/>
        <end position="50"/>
    </location>
</feature>
<dbReference type="InterPro" id="IPR036915">
    <property type="entry name" value="Cyclin-like_sf"/>
</dbReference>
<feature type="compositionally biased region" description="Basic and acidic residues" evidence="1">
    <location>
        <begin position="1"/>
        <end position="11"/>
    </location>
</feature>
<dbReference type="Gene3D" id="1.10.472.10">
    <property type="entry name" value="Cyclin-like"/>
    <property type="match status" value="1"/>
</dbReference>
<dbReference type="Proteomes" id="UP000886595">
    <property type="component" value="Unassembled WGS sequence"/>
</dbReference>
<evidence type="ECO:0000313" key="4">
    <source>
        <dbReference type="Proteomes" id="UP000886595"/>
    </source>
</evidence>
<protein>
    <recommendedName>
        <fullName evidence="2">Cyclin C-terminal domain-containing protein</fullName>
    </recommendedName>
</protein>
<feature type="region of interest" description="Disordered" evidence="1">
    <location>
        <begin position="224"/>
        <end position="259"/>
    </location>
</feature>
<organism evidence="3 4">
    <name type="scientific">Brassica carinata</name>
    <name type="common">Ethiopian mustard</name>
    <name type="synonym">Abyssinian cabbage</name>
    <dbReference type="NCBI Taxonomy" id="52824"/>
    <lineage>
        <taxon>Eukaryota</taxon>
        <taxon>Viridiplantae</taxon>
        <taxon>Streptophyta</taxon>
        <taxon>Embryophyta</taxon>
        <taxon>Tracheophyta</taxon>
        <taxon>Spermatophyta</taxon>
        <taxon>Magnoliopsida</taxon>
        <taxon>eudicotyledons</taxon>
        <taxon>Gunneridae</taxon>
        <taxon>Pentapetalae</taxon>
        <taxon>rosids</taxon>
        <taxon>malvids</taxon>
        <taxon>Brassicales</taxon>
        <taxon>Brassicaceae</taxon>
        <taxon>Brassiceae</taxon>
        <taxon>Brassica</taxon>
    </lineage>
</organism>
<evidence type="ECO:0000256" key="1">
    <source>
        <dbReference type="SAM" id="MobiDB-lite"/>
    </source>
</evidence>
<dbReference type="Pfam" id="PF02984">
    <property type="entry name" value="Cyclin_C"/>
    <property type="match status" value="1"/>
</dbReference>
<dbReference type="EMBL" id="JAAMPC010000016">
    <property type="protein sequence ID" value="KAG2253380.1"/>
    <property type="molecule type" value="Genomic_DNA"/>
</dbReference>
<dbReference type="InterPro" id="IPR004367">
    <property type="entry name" value="Cyclin_C-dom"/>
</dbReference>
<accession>A0A8X7TSW6</accession>
<proteinExistence type="predicted"/>
<dbReference type="OrthoDB" id="5590282at2759"/>
<comment type="caution">
    <text evidence="3">The sequence shown here is derived from an EMBL/GenBank/DDBJ whole genome shotgun (WGS) entry which is preliminary data.</text>
</comment>
<evidence type="ECO:0000259" key="2">
    <source>
        <dbReference type="SMART" id="SM01332"/>
    </source>
</evidence>
<reference evidence="3 4" key="1">
    <citation type="submission" date="2020-02" db="EMBL/GenBank/DDBJ databases">
        <authorList>
            <person name="Ma Q."/>
            <person name="Huang Y."/>
            <person name="Song X."/>
            <person name="Pei D."/>
        </authorList>
    </citation>
    <scope>NUCLEOTIDE SEQUENCE [LARGE SCALE GENOMIC DNA]</scope>
    <source>
        <strain evidence="3">Sxm20200214</strain>
        <tissue evidence="3">Leaf</tissue>
    </source>
</reference>
<feature type="domain" description="Cyclin C-terminal" evidence="2">
    <location>
        <begin position="52"/>
        <end position="153"/>
    </location>
</feature>
<evidence type="ECO:0000313" key="3">
    <source>
        <dbReference type="EMBL" id="KAG2253380.1"/>
    </source>
</evidence>
<feature type="compositionally biased region" description="Acidic residues" evidence="1">
    <location>
        <begin position="224"/>
        <end position="237"/>
    </location>
</feature>
<dbReference type="SUPFAM" id="SSF47954">
    <property type="entry name" value="Cyclin-like"/>
    <property type="match status" value="1"/>
</dbReference>
<gene>
    <name evidence="3" type="ORF">Bca52824_083516</name>
</gene>
<dbReference type="AlphaFoldDB" id="A0A8X7TSW6"/>
<dbReference type="SMART" id="SM01332">
    <property type="entry name" value="Cyclin_C"/>
    <property type="match status" value="1"/>
</dbReference>
<keyword evidence="4" id="KW-1185">Reference proteome</keyword>